<protein>
    <submittedName>
        <fullName evidence="1">DUF484 family protein</fullName>
    </submittedName>
</protein>
<dbReference type="Pfam" id="PF04340">
    <property type="entry name" value="DUF484"/>
    <property type="match status" value="1"/>
</dbReference>
<keyword evidence="2" id="KW-1185">Reference proteome</keyword>
<name>A0A858R9B6_9PROT</name>
<accession>A0A858R9B6</accession>
<proteinExistence type="predicted"/>
<evidence type="ECO:0000313" key="2">
    <source>
        <dbReference type="Proteomes" id="UP000501891"/>
    </source>
</evidence>
<dbReference type="InterPro" id="IPR007435">
    <property type="entry name" value="DUF484"/>
</dbReference>
<dbReference type="InterPro" id="IPR029016">
    <property type="entry name" value="GAF-like_dom_sf"/>
</dbReference>
<sequence length="243" mass="26212">MFRDPGPPANILASPAPEDALTAEDVAAYLRDNPDFLVQRPDVIPYLVPPSADLGDGVADMQYFMVQRLRGELARMADQQRELVATSRANLNNQNRVHAAALFLLDATSFTHLVQTITTDLAVLLDLDVAALGVEGVTGEVTHVNPSGVRVLEPGFVNGLLGRRDVGLRANIQGLPEIYGQGAGLVRSEALVRLDLGPEAPVGLLAFGSREPDMFHPGQATELLAFLAHVVERSIRRWLDLPG</sequence>
<evidence type="ECO:0000313" key="1">
    <source>
        <dbReference type="EMBL" id="QJE73961.1"/>
    </source>
</evidence>
<dbReference type="PANTHER" id="PTHR38765:SF1">
    <property type="entry name" value="DUF484 DOMAIN-CONTAINING PROTEIN"/>
    <property type="match status" value="1"/>
</dbReference>
<dbReference type="Proteomes" id="UP000501891">
    <property type="component" value="Chromosome"/>
</dbReference>
<dbReference type="Gene3D" id="3.30.450.40">
    <property type="match status" value="1"/>
</dbReference>
<dbReference type="PANTHER" id="PTHR38765">
    <property type="entry name" value="DUF484 DOMAIN-CONTAINING PROTEIN"/>
    <property type="match status" value="1"/>
</dbReference>
<organism evidence="1 2">
    <name type="scientific">Aerophototrophica crusticola</name>
    <dbReference type="NCBI Taxonomy" id="1709002"/>
    <lineage>
        <taxon>Bacteria</taxon>
        <taxon>Pseudomonadati</taxon>
        <taxon>Pseudomonadota</taxon>
        <taxon>Alphaproteobacteria</taxon>
        <taxon>Rhodospirillales</taxon>
        <taxon>Rhodospirillaceae</taxon>
        <taxon>Aerophototrophica</taxon>
    </lineage>
</organism>
<dbReference type="EMBL" id="CP051775">
    <property type="protein sequence ID" value="QJE73961.1"/>
    <property type="molecule type" value="Genomic_DNA"/>
</dbReference>
<dbReference type="KEGG" id="acru:HHL28_13425"/>
<reference evidence="1" key="1">
    <citation type="submission" date="2020-04" db="EMBL/GenBank/DDBJ databases">
        <title>A desert anoxygenic phototrophic bacterium fixes CO2 using RubisCO under aerobic conditions.</title>
        <authorList>
            <person name="Tang K."/>
        </authorList>
    </citation>
    <scope>NUCLEOTIDE SEQUENCE [LARGE SCALE GENOMIC DNA]</scope>
    <source>
        <strain evidence="1">MIMtkB3</strain>
    </source>
</reference>
<dbReference type="AlphaFoldDB" id="A0A858R9B6"/>
<gene>
    <name evidence="1" type="ORF">HHL28_13425</name>
</gene>